<gene>
    <name evidence="2" type="ORF">FHX74_001251</name>
</gene>
<feature type="region of interest" description="Disordered" evidence="1">
    <location>
        <begin position="415"/>
        <end position="541"/>
    </location>
</feature>
<dbReference type="AlphaFoldDB" id="A0A7W3IQZ5"/>
<protein>
    <submittedName>
        <fullName evidence="2">Uncharacterized protein</fullName>
    </submittedName>
</protein>
<keyword evidence="3" id="KW-1185">Reference proteome</keyword>
<name>A0A7W3IQZ5_9ACTN</name>
<evidence type="ECO:0000256" key="1">
    <source>
        <dbReference type="SAM" id="MobiDB-lite"/>
    </source>
</evidence>
<reference evidence="2 3" key="1">
    <citation type="submission" date="2020-07" db="EMBL/GenBank/DDBJ databases">
        <title>Sequencing the genomes of 1000 actinobacteria strains.</title>
        <authorList>
            <person name="Klenk H.-P."/>
        </authorList>
    </citation>
    <scope>NUCLEOTIDE SEQUENCE [LARGE SCALE GENOMIC DNA]</scope>
    <source>
        <strain evidence="2 3">DSM 100723</strain>
    </source>
</reference>
<accession>A0A7W3IQZ5</accession>
<organism evidence="2 3">
    <name type="scientific">Microlunatus kandeliicorticis</name>
    <dbReference type="NCBI Taxonomy" id="1759536"/>
    <lineage>
        <taxon>Bacteria</taxon>
        <taxon>Bacillati</taxon>
        <taxon>Actinomycetota</taxon>
        <taxon>Actinomycetes</taxon>
        <taxon>Propionibacteriales</taxon>
        <taxon>Propionibacteriaceae</taxon>
        <taxon>Microlunatus</taxon>
    </lineage>
</organism>
<dbReference type="Proteomes" id="UP000523079">
    <property type="component" value="Unassembled WGS sequence"/>
</dbReference>
<feature type="compositionally biased region" description="Low complexity" evidence="1">
    <location>
        <begin position="497"/>
        <end position="513"/>
    </location>
</feature>
<proteinExistence type="predicted"/>
<dbReference type="RefSeq" id="WP_182559237.1">
    <property type="nucleotide sequence ID" value="NZ_JACGWT010000002.1"/>
</dbReference>
<sequence length="696" mass="72606">MASPIKVEGVQLPGDNMDPDAIETAATNLKNTGHAVSTRGATVLTTWQGLSASYEAPEQELLFTSMNPAKTKAESFGTDMGTAASALNTFASEVRTIKAEVAKIKADAIAFLGTIKDGKVTVHHPAVYGGKASIPAHDSDEDWDSDQDTVDKNNALIHRLNDQQEKLWTAERTCANALNAICGAAAIGAADPNDPNSKGYGYTDLPDNAEMPWGHSVERKEGCAESVVKGFFVDGLWNGMVQGLTSLVGFSWSGPDGIGFSWSTFGHAWEGVAKLGTALSPTNYLMMMMPGPAGDWARSSNKALVQTVTGMVGIDPYAKDPFAAWKGNAWRTGGSTVFNIASFLVPESKVGTVGKVGEAGDAAKLAETAGKTSRVLSFAGDAAKMIKGVTLDGLSKITSKFGDLGNLFKFGDDAKIPEVGRGDTGVNTTNVGGHGHADAPPARTPVDDGATAHPTTGHGDSTPTTVGHGDGNATHPTTGHGDGTSPTVGHGDPTNAHPVPGHGDGAGPHPTTGHGEGTNSAPVPAEHTPVNDPSLSKSAPEVRTQVDQIKHDIQPELQKQADNALQHALARAKAEGVSPTAQRTGTYAHTYLDRWIGAHADELVNPDAGYRVRAETSFDSTGAEVAQGTKGSIRPDIVIERQTGTGWEVVDVMDLKTGKAGISTTWANKVHNWLDPLNPPSELRPNPIPPAPVAGR</sequence>
<feature type="region of interest" description="Disordered" evidence="1">
    <location>
        <begin position="677"/>
        <end position="696"/>
    </location>
</feature>
<comment type="caution">
    <text evidence="2">The sequence shown here is derived from an EMBL/GenBank/DDBJ whole genome shotgun (WGS) entry which is preliminary data.</text>
</comment>
<dbReference type="EMBL" id="JACGWT010000002">
    <property type="protein sequence ID" value="MBA8793646.1"/>
    <property type="molecule type" value="Genomic_DNA"/>
</dbReference>
<feature type="compositionally biased region" description="Pro residues" evidence="1">
    <location>
        <begin position="686"/>
        <end position="696"/>
    </location>
</feature>
<evidence type="ECO:0000313" key="2">
    <source>
        <dbReference type="EMBL" id="MBA8793646.1"/>
    </source>
</evidence>
<evidence type="ECO:0000313" key="3">
    <source>
        <dbReference type="Proteomes" id="UP000523079"/>
    </source>
</evidence>